<dbReference type="EMBL" id="UINC01086770">
    <property type="protein sequence ID" value="SVC35530.1"/>
    <property type="molecule type" value="Genomic_DNA"/>
</dbReference>
<protein>
    <submittedName>
        <fullName evidence="1">Uncharacterized protein</fullName>
    </submittedName>
</protein>
<name>A0A382LFY0_9ZZZZ</name>
<feature type="non-terminal residue" evidence="1">
    <location>
        <position position="28"/>
    </location>
</feature>
<gene>
    <name evidence="1" type="ORF">METZ01_LOCUS288384</name>
</gene>
<sequence>MSRKKMTVKDFLDAKGKRQLSVLFVHNV</sequence>
<evidence type="ECO:0000313" key="1">
    <source>
        <dbReference type="EMBL" id="SVC35530.1"/>
    </source>
</evidence>
<accession>A0A382LFY0</accession>
<organism evidence="1">
    <name type="scientific">marine metagenome</name>
    <dbReference type="NCBI Taxonomy" id="408172"/>
    <lineage>
        <taxon>unclassified sequences</taxon>
        <taxon>metagenomes</taxon>
        <taxon>ecological metagenomes</taxon>
    </lineage>
</organism>
<reference evidence="1" key="1">
    <citation type="submission" date="2018-05" db="EMBL/GenBank/DDBJ databases">
        <authorList>
            <person name="Lanie J.A."/>
            <person name="Ng W.-L."/>
            <person name="Kazmierczak K.M."/>
            <person name="Andrzejewski T.M."/>
            <person name="Davidsen T.M."/>
            <person name="Wayne K.J."/>
            <person name="Tettelin H."/>
            <person name="Glass J.I."/>
            <person name="Rusch D."/>
            <person name="Podicherti R."/>
            <person name="Tsui H.-C.T."/>
            <person name="Winkler M.E."/>
        </authorList>
    </citation>
    <scope>NUCLEOTIDE SEQUENCE</scope>
</reference>
<dbReference type="AlphaFoldDB" id="A0A382LFY0"/>
<proteinExistence type="predicted"/>